<dbReference type="Pfam" id="PF07686">
    <property type="entry name" value="V-set"/>
    <property type="match status" value="1"/>
</dbReference>
<dbReference type="STRING" id="106582.ENSMZEP00005023078"/>
<keyword evidence="1" id="KW-0812">Transmembrane</keyword>
<feature type="transmembrane region" description="Helical" evidence="1">
    <location>
        <begin position="246"/>
        <end position="266"/>
    </location>
</feature>
<evidence type="ECO:0000259" key="3">
    <source>
        <dbReference type="PROSITE" id="PS50835"/>
    </source>
</evidence>
<accession>A0A3P9CL65</accession>
<reference evidence="4" key="2">
    <citation type="submission" date="2025-08" db="UniProtKB">
        <authorList>
            <consortium name="Ensembl"/>
        </authorList>
    </citation>
    <scope>IDENTIFICATION</scope>
</reference>
<feature type="chain" id="PRO_5018237581" description="Ig-like domain-containing protein" evidence="2">
    <location>
        <begin position="21"/>
        <end position="374"/>
    </location>
</feature>
<keyword evidence="1" id="KW-0472">Membrane</keyword>
<dbReference type="PANTHER" id="PTHR46942">
    <property type="entry name" value="SIALIC ACID-BINDING IG-LIKE LECTIN 15"/>
    <property type="match status" value="1"/>
</dbReference>
<dbReference type="GeneTree" id="ENSGT01030000234909"/>
<feature type="domain" description="Ig-like" evidence="3">
    <location>
        <begin position="3"/>
        <end position="122"/>
    </location>
</feature>
<dbReference type="Gene3D" id="2.60.40.10">
    <property type="entry name" value="Immunoglobulins"/>
    <property type="match status" value="2"/>
</dbReference>
<evidence type="ECO:0000313" key="4">
    <source>
        <dbReference type="Ensembl" id="ENSMZEP00005023078.1"/>
    </source>
</evidence>
<dbReference type="GO" id="GO:0045124">
    <property type="term" value="P:regulation of bone resorption"/>
    <property type="evidence" value="ECO:0007669"/>
    <property type="project" value="TreeGrafter"/>
</dbReference>
<dbReference type="AlphaFoldDB" id="A0A3P9CL65"/>
<sequence length="374" mass="42141">MWPQRFSLILSAIVSGSVSAGWKLTVSPGVRVSRGEDAVLGCFFTPTRDYSGMIKVTWKFTASNTPPFLDCPVKNYSMHGANPCAFSDLKHSLKGDPRWGNGSLLIRDVQVTDNGTYFCRVELDGWKNFKEAKTKLYVGAEPHILNLSVVEMPCGSDSAPRRLQCQAEGNPPPKIVWLLASRRMLENKGESSQSSPYHVTSCVPYLEEEELTCRAESALNHTERTYPTREPQDQSEESEESDSLKIPLIVCAVIALLILIAGIVFYCLSELLFHFSTAAVVHILRLIFRFFPPLSRLFCLKGAIIHSRSHSLQLMKKNFRHFIQWLRRPTPLPWKIMVSGSQPVQLNESSRWFTQWSPCTNPPPVSSARETKLP</sequence>
<dbReference type="PANTHER" id="PTHR46942:SF1">
    <property type="entry name" value="SIALIC ACID-BINDING IG-LIKE LECTIN 15"/>
    <property type="match status" value="1"/>
</dbReference>
<dbReference type="GO" id="GO:0005886">
    <property type="term" value="C:plasma membrane"/>
    <property type="evidence" value="ECO:0007669"/>
    <property type="project" value="TreeGrafter"/>
</dbReference>
<dbReference type="InterPro" id="IPR013783">
    <property type="entry name" value="Ig-like_fold"/>
</dbReference>
<evidence type="ECO:0000313" key="5">
    <source>
        <dbReference type="Proteomes" id="UP000265160"/>
    </source>
</evidence>
<protein>
    <recommendedName>
        <fullName evidence="3">Ig-like domain-containing protein</fullName>
    </recommendedName>
</protein>
<dbReference type="Proteomes" id="UP000265160">
    <property type="component" value="LG11"/>
</dbReference>
<evidence type="ECO:0000256" key="2">
    <source>
        <dbReference type="SAM" id="SignalP"/>
    </source>
</evidence>
<evidence type="ECO:0000256" key="1">
    <source>
        <dbReference type="SAM" id="Phobius"/>
    </source>
</evidence>
<dbReference type="SMART" id="SM00409">
    <property type="entry name" value="IG"/>
    <property type="match status" value="1"/>
</dbReference>
<keyword evidence="1" id="KW-1133">Transmembrane helix</keyword>
<dbReference type="InterPro" id="IPR036179">
    <property type="entry name" value="Ig-like_dom_sf"/>
</dbReference>
<proteinExistence type="predicted"/>
<dbReference type="PROSITE" id="PS50835">
    <property type="entry name" value="IG_LIKE"/>
    <property type="match status" value="2"/>
</dbReference>
<reference evidence="4 5" key="1">
    <citation type="journal article" date="2014" name="Nature">
        <title>The genomic substrate for adaptive radiation in African cichlid fish.</title>
        <authorList>
            <person name="Brawand D."/>
            <person name="Wagner C.E."/>
            <person name="Li Y.I."/>
            <person name="Malinsky M."/>
            <person name="Keller I."/>
            <person name="Fan S."/>
            <person name="Simakov O."/>
            <person name="Ng A.Y."/>
            <person name="Lim Z.W."/>
            <person name="Bezault E."/>
            <person name="Turner-Maier J."/>
            <person name="Johnson J."/>
            <person name="Alcazar R."/>
            <person name="Noh H.J."/>
            <person name="Russell P."/>
            <person name="Aken B."/>
            <person name="Alfoldi J."/>
            <person name="Amemiya C."/>
            <person name="Azzouzi N."/>
            <person name="Baroiller J.F."/>
            <person name="Barloy-Hubler F."/>
            <person name="Berlin A."/>
            <person name="Bloomquist R."/>
            <person name="Carleton K.L."/>
            <person name="Conte M.A."/>
            <person name="D'Cotta H."/>
            <person name="Eshel O."/>
            <person name="Gaffney L."/>
            <person name="Galibert F."/>
            <person name="Gante H.F."/>
            <person name="Gnerre S."/>
            <person name="Greuter L."/>
            <person name="Guyon R."/>
            <person name="Haddad N.S."/>
            <person name="Haerty W."/>
            <person name="Harris R.M."/>
            <person name="Hofmann H.A."/>
            <person name="Hourlier T."/>
            <person name="Hulata G."/>
            <person name="Jaffe D.B."/>
            <person name="Lara M."/>
            <person name="Lee A.P."/>
            <person name="MacCallum I."/>
            <person name="Mwaiko S."/>
            <person name="Nikaido M."/>
            <person name="Nishihara H."/>
            <person name="Ozouf-Costaz C."/>
            <person name="Penman D.J."/>
            <person name="Przybylski D."/>
            <person name="Rakotomanga M."/>
            <person name="Renn S.C.P."/>
            <person name="Ribeiro F.J."/>
            <person name="Ron M."/>
            <person name="Salzburger W."/>
            <person name="Sanchez-Pulido L."/>
            <person name="Santos M.E."/>
            <person name="Searle S."/>
            <person name="Sharpe T."/>
            <person name="Swofford R."/>
            <person name="Tan F.J."/>
            <person name="Williams L."/>
            <person name="Young S."/>
            <person name="Yin S."/>
            <person name="Okada N."/>
            <person name="Kocher T.D."/>
            <person name="Miska E.A."/>
            <person name="Lander E.S."/>
            <person name="Venkatesh B."/>
            <person name="Fernald R.D."/>
            <person name="Meyer A."/>
            <person name="Ponting C.P."/>
            <person name="Streelman J.T."/>
            <person name="Lindblad-Toh K."/>
            <person name="Seehausen O."/>
            <person name="Di Palma F."/>
        </authorList>
    </citation>
    <scope>NUCLEOTIDE SEQUENCE</scope>
</reference>
<keyword evidence="5" id="KW-1185">Reference proteome</keyword>
<keyword evidence="2" id="KW-0732">Signal</keyword>
<dbReference type="InterPro" id="IPR042836">
    <property type="entry name" value="SIG15"/>
</dbReference>
<name>A0A3P9CL65_9CICH</name>
<feature type="domain" description="Ig-like" evidence="3">
    <location>
        <begin position="142"/>
        <end position="227"/>
    </location>
</feature>
<dbReference type="InterPro" id="IPR003599">
    <property type="entry name" value="Ig_sub"/>
</dbReference>
<dbReference type="InterPro" id="IPR013106">
    <property type="entry name" value="Ig_V-set"/>
</dbReference>
<dbReference type="GO" id="GO:2001204">
    <property type="term" value="P:regulation of osteoclast development"/>
    <property type="evidence" value="ECO:0007669"/>
    <property type="project" value="TreeGrafter"/>
</dbReference>
<dbReference type="SUPFAM" id="SSF48726">
    <property type="entry name" value="Immunoglobulin"/>
    <property type="match status" value="2"/>
</dbReference>
<dbReference type="InterPro" id="IPR007110">
    <property type="entry name" value="Ig-like_dom"/>
</dbReference>
<dbReference type="Ensembl" id="ENSMZET00005023835.1">
    <property type="protein sequence ID" value="ENSMZEP00005023078.1"/>
    <property type="gene ID" value="ENSMZEG00005017285.1"/>
</dbReference>
<reference evidence="4" key="3">
    <citation type="submission" date="2025-09" db="UniProtKB">
        <authorList>
            <consortium name="Ensembl"/>
        </authorList>
    </citation>
    <scope>IDENTIFICATION</scope>
</reference>
<organism evidence="4 5">
    <name type="scientific">Maylandia zebra</name>
    <name type="common">zebra mbuna</name>
    <dbReference type="NCBI Taxonomy" id="106582"/>
    <lineage>
        <taxon>Eukaryota</taxon>
        <taxon>Metazoa</taxon>
        <taxon>Chordata</taxon>
        <taxon>Craniata</taxon>
        <taxon>Vertebrata</taxon>
        <taxon>Euteleostomi</taxon>
        <taxon>Actinopterygii</taxon>
        <taxon>Neopterygii</taxon>
        <taxon>Teleostei</taxon>
        <taxon>Neoteleostei</taxon>
        <taxon>Acanthomorphata</taxon>
        <taxon>Ovalentaria</taxon>
        <taxon>Cichlomorphae</taxon>
        <taxon>Cichliformes</taxon>
        <taxon>Cichlidae</taxon>
        <taxon>African cichlids</taxon>
        <taxon>Pseudocrenilabrinae</taxon>
        <taxon>Haplochromini</taxon>
        <taxon>Maylandia</taxon>
        <taxon>Maylandia zebra complex</taxon>
    </lineage>
</organism>
<feature type="signal peptide" evidence="2">
    <location>
        <begin position="1"/>
        <end position="20"/>
    </location>
</feature>
<dbReference type="GO" id="GO:0032956">
    <property type="term" value="P:regulation of actin cytoskeleton organization"/>
    <property type="evidence" value="ECO:0007669"/>
    <property type="project" value="TreeGrafter"/>
</dbReference>